<feature type="transmembrane region" description="Helical" evidence="2">
    <location>
        <begin position="513"/>
        <end position="534"/>
    </location>
</feature>
<feature type="region of interest" description="Disordered" evidence="1">
    <location>
        <begin position="21"/>
        <end position="41"/>
    </location>
</feature>
<proteinExistence type="predicted"/>
<feature type="transmembrane region" description="Helical" evidence="2">
    <location>
        <begin position="426"/>
        <end position="448"/>
    </location>
</feature>
<keyword evidence="4" id="KW-1185">Reference proteome</keyword>
<dbReference type="InterPro" id="IPR052843">
    <property type="entry name" value="ER_body_metal_sequester"/>
</dbReference>
<keyword evidence="2" id="KW-0812">Transmembrane</keyword>
<feature type="compositionally biased region" description="Polar residues" evidence="1">
    <location>
        <begin position="267"/>
        <end position="276"/>
    </location>
</feature>
<dbReference type="AlphaFoldDB" id="A0ABD3BF59"/>
<keyword evidence="2" id="KW-1133">Transmembrane helix</keyword>
<feature type="transmembrane region" description="Helical" evidence="2">
    <location>
        <begin position="477"/>
        <end position="501"/>
    </location>
</feature>
<dbReference type="Proteomes" id="UP001632038">
    <property type="component" value="Unassembled WGS sequence"/>
</dbReference>
<keyword evidence="2" id="KW-0472">Membrane</keyword>
<evidence type="ECO:0000256" key="2">
    <source>
        <dbReference type="SAM" id="Phobius"/>
    </source>
</evidence>
<name>A0ABD3BF59_9LAMI</name>
<evidence type="ECO:0000313" key="3">
    <source>
        <dbReference type="EMBL" id="KAL3615957.1"/>
    </source>
</evidence>
<organism evidence="3 4">
    <name type="scientific">Castilleja foliolosa</name>
    <dbReference type="NCBI Taxonomy" id="1961234"/>
    <lineage>
        <taxon>Eukaryota</taxon>
        <taxon>Viridiplantae</taxon>
        <taxon>Streptophyta</taxon>
        <taxon>Embryophyta</taxon>
        <taxon>Tracheophyta</taxon>
        <taxon>Spermatophyta</taxon>
        <taxon>Magnoliopsida</taxon>
        <taxon>eudicotyledons</taxon>
        <taxon>Gunneridae</taxon>
        <taxon>Pentapetalae</taxon>
        <taxon>asterids</taxon>
        <taxon>lamiids</taxon>
        <taxon>Lamiales</taxon>
        <taxon>Orobanchaceae</taxon>
        <taxon>Pedicularideae</taxon>
        <taxon>Castillejinae</taxon>
        <taxon>Castilleja</taxon>
    </lineage>
</organism>
<feature type="compositionally biased region" description="Polar residues" evidence="1">
    <location>
        <begin position="22"/>
        <end position="32"/>
    </location>
</feature>
<feature type="transmembrane region" description="Helical" evidence="2">
    <location>
        <begin position="546"/>
        <end position="565"/>
    </location>
</feature>
<reference evidence="4" key="1">
    <citation type="journal article" date="2024" name="IScience">
        <title>Strigolactones Initiate the Formation of Haustorium-like Structures in Castilleja.</title>
        <authorList>
            <person name="Buerger M."/>
            <person name="Peterson D."/>
            <person name="Chory J."/>
        </authorList>
    </citation>
    <scope>NUCLEOTIDE SEQUENCE [LARGE SCALE GENOMIC DNA]</scope>
</reference>
<feature type="region of interest" description="Disordered" evidence="1">
    <location>
        <begin position="250"/>
        <end position="276"/>
    </location>
</feature>
<evidence type="ECO:0000313" key="4">
    <source>
        <dbReference type="Proteomes" id="UP001632038"/>
    </source>
</evidence>
<dbReference type="CDD" id="cd01059">
    <property type="entry name" value="CCC1_like"/>
    <property type="match status" value="1"/>
</dbReference>
<dbReference type="PANTHER" id="PTHR38937:SF2">
    <property type="entry name" value="MEMBRANE PROTEIN OF ER BODY-LIKE PROTEIN ISOFORM X1"/>
    <property type="match status" value="1"/>
</dbReference>
<accession>A0ABD3BF59</accession>
<dbReference type="PANTHER" id="PTHR38937">
    <property type="entry name" value="MEMBRANE PROTEIN OF ER BODY-LIKE PROTEIN"/>
    <property type="match status" value="1"/>
</dbReference>
<comment type="caution">
    <text evidence="3">The sequence shown here is derived from an EMBL/GenBank/DDBJ whole genome shotgun (WGS) entry which is preliminary data.</text>
</comment>
<evidence type="ECO:0008006" key="5">
    <source>
        <dbReference type="Google" id="ProtNLM"/>
    </source>
</evidence>
<dbReference type="EMBL" id="JAVIJP010000099">
    <property type="protein sequence ID" value="KAL3615957.1"/>
    <property type="molecule type" value="Genomic_DNA"/>
</dbReference>
<gene>
    <name evidence="3" type="ORF">CASFOL_040251</name>
</gene>
<feature type="compositionally biased region" description="Basic and acidic residues" evidence="1">
    <location>
        <begin position="250"/>
        <end position="262"/>
    </location>
</feature>
<evidence type="ECO:0000256" key="1">
    <source>
        <dbReference type="SAM" id="MobiDB-lite"/>
    </source>
</evidence>
<protein>
    <recommendedName>
        <fullName evidence="5">Membrane protein of ER body-like protein</fullName>
    </recommendedName>
</protein>
<sequence>MMKVMHPQVAEEEVVEPLLTWQPDNTVPSGDITSSSSSDTQQVVDNIGISEKSVYFDKNEGMWKCHHCIWTYKNGKPRLQHVHPKSFNHSIRGNVLKLDDADIGELVNAAIKSQITVINAKGNEIVVSTEKEQINITDGTTSGVMHENVRTIDLIEQEQSDDSDDEEEEVIELEFERATEKVHTHTPYCPNCSSRITKVILRRTKKEKKRPNQDKRVDLFGCLSCFSVFIPSGNGLNPFRLFGKKEKQESSRVVEEKHELSADHAQGSENADKSTSIKQGNAFDLFRIFGKGKEKEIGQVSQDNIHKGKISNDNSTGELPVSSLHAPLLHGNKPYDHAVKDGNNNSTTIGEPQKTGLFTPPGASGELAIDISAEIGTGVTDERANTNNGSNKSLEILKCIVYGGLMETIASLSVVSSAAASDATTLNIIAIGFATVISGVFLFGHNLIDLKNDNNVVETSNRDKDKYQELLGTRGHFLLHSTFAVLSFLLFGLMPPVIYGFAFRESDDKDYKILAVAAASFACILVLAIVKAYVQKLSKWSEYVKTVFYYVTMAISVSGVSYAAGDLFKMLMERLGWFEPDPTVAPTWASY</sequence>